<accession>A0A2K9VH80</accession>
<proteinExistence type="predicted"/>
<keyword evidence="2" id="KW-1185">Reference proteome</keyword>
<dbReference type="RefSeq" id="YP_010654034.1">
    <property type="nucleotide sequence ID" value="NC_070806.1"/>
</dbReference>
<dbReference type="KEGG" id="vg:77929876"/>
<dbReference type="EMBL" id="MG845393">
    <property type="protein sequence ID" value="AUV61584.1"/>
    <property type="molecule type" value="Genomic_DNA"/>
</dbReference>
<dbReference type="GeneID" id="77929876"/>
<evidence type="ECO:0000313" key="2">
    <source>
        <dbReference type="Proteomes" id="UP000241442"/>
    </source>
</evidence>
<protein>
    <submittedName>
        <fullName evidence="1">Minor tail protein</fullName>
    </submittedName>
</protein>
<evidence type="ECO:0000313" key="1">
    <source>
        <dbReference type="EMBL" id="AUV61584.1"/>
    </source>
</evidence>
<dbReference type="Proteomes" id="UP000241442">
    <property type="component" value="Segment"/>
</dbReference>
<gene>
    <name evidence="1" type="primary">19</name>
    <name evidence="1" type="ORF">PBI_BEENIE_19</name>
</gene>
<name>A0A2K9VH80_9CAUD</name>
<sequence length="280" mass="30781">MPVMPYEPRLRLTDLYGVPWNLSSPTCPVRLKTVKGIDGAEFELDTTTGVGQAGVSVVGRDDKESVIELEVWVGPVLPGNDALDLLRRWRKGLGRGWARDGKLMRLEALATGRFVEVRLAAKPETPLYSTMFHVGRCADAVKLMSDESWWRKKPFDKTFPSSQFGFGSITVGNEGDESSWPWYRITGPISNITIGMAGETVTLPASCNLTAGQTLDIDTDPDRWSVKHSASGDRTWKVGQRWRVKAPAENLQIPVTITGTGITSATSLRVVVPQLFHAAL</sequence>
<reference evidence="1 2" key="1">
    <citation type="submission" date="2018-01" db="EMBL/GenBank/DDBJ databases">
        <authorList>
            <person name="Giglietti G.M."/>
            <person name="Stoner T.H."/>
            <person name="Pope W.H."/>
            <person name="Garlena R.A."/>
            <person name="Russell D.A."/>
            <person name="Jacobs-Sera D."/>
            <person name="Hatfull G.F."/>
        </authorList>
    </citation>
    <scope>NUCLEOTIDE SEQUENCE [LARGE SCALE GENOMIC DNA]</scope>
</reference>
<organism evidence="1 2">
    <name type="scientific">Gordonia phage Beenie</name>
    <dbReference type="NCBI Taxonomy" id="2079397"/>
    <lineage>
        <taxon>Viruses</taxon>
        <taxon>Duplodnaviria</taxon>
        <taxon>Heunggongvirae</taxon>
        <taxon>Uroviricota</taxon>
        <taxon>Caudoviricetes</taxon>
        <taxon>Beenievirus</taxon>
        <taxon>Beenievirus beenie</taxon>
    </lineage>
</organism>